<sequence>MFKTFDWPASCEIRAAIKFLNGRNVRPCEIYRHISETYGESVTSEAPEVAAEVLSLQDRLHEELKRRVSLTNSKKAQPVVFVTPLSSAEEVQFWLSTKGFAARTQQKFQNMRGDELFAMGKLQMEKELGVDEGFRLFNQITIQKNICGFKTLRSKELSSVLEARRKKIDPDDEFSDRRDSNDSVASSLP</sequence>
<organism evidence="3 4">
    <name type="scientific">Araneus ventricosus</name>
    <name type="common">Orbweaver spider</name>
    <name type="synonym">Epeira ventricosa</name>
    <dbReference type="NCBI Taxonomy" id="182803"/>
    <lineage>
        <taxon>Eukaryota</taxon>
        <taxon>Metazoa</taxon>
        <taxon>Ecdysozoa</taxon>
        <taxon>Arthropoda</taxon>
        <taxon>Chelicerata</taxon>
        <taxon>Arachnida</taxon>
        <taxon>Araneae</taxon>
        <taxon>Araneomorphae</taxon>
        <taxon>Entelegynae</taxon>
        <taxon>Araneoidea</taxon>
        <taxon>Araneidae</taxon>
        <taxon>Araneus</taxon>
    </lineage>
</organism>
<dbReference type="GO" id="GO:0005886">
    <property type="term" value="C:plasma membrane"/>
    <property type="evidence" value="ECO:0007669"/>
    <property type="project" value="TreeGrafter"/>
</dbReference>
<feature type="domain" description="SAM" evidence="2">
    <location>
        <begin position="79"/>
        <end position="141"/>
    </location>
</feature>
<dbReference type="PANTHER" id="PTHR12287">
    <property type="entry name" value="EPIDERMAL GROWTH FACTOR RECEPTOR KINASE SUBSTRATE EPS8-RELATED PROTEIN"/>
    <property type="match status" value="1"/>
</dbReference>
<dbReference type="PANTHER" id="PTHR12287:SF23">
    <property type="entry name" value="AROUSER, ISOFORM A-RELATED"/>
    <property type="match status" value="1"/>
</dbReference>
<gene>
    <name evidence="3" type="ORF">AVEN_60895_1</name>
</gene>
<dbReference type="OrthoDB" id="6434417at2759"/>
<accession>A0A4Y2UHF7</accession>
<dbReference type="GO" id="GO:0003779">
    <property type="term" value="F:actin binding"/>
    <property type="evidence" value="ECO:0007669"/>
    <property type="project" value="TreeGrafter"/>
</dbReference>
<protein>
    <recommendedName>
        <fullName evidence="2">SAM domain-containing protein</fullName>
    </recommendedName>
</protein>
<proteinExistence type="predicted"/>
<dbReference type="SUPFAM" id="SSF47769">
    <property type="entry name" value="SAM/Pointed domain"/>
    <property type="match status" value="1"/>
</dbReference>
<comment type="caution">
    <text evidence="3">The sequence shown here is derived from an EMBL/GenBank/DDBJ whole genome shotgun (WGS) entry which is preliminary data.</text>
</comment>
<keyword evidence="4" id="KW-1185">Reference proteome</keyword>
<dbReference type="GO" id="GO:0007266">
    <property type="term" value="P:Rho protein signal transduction"/>
    <property type="evidence" value="ECO:0007669"/>
    <property type="project" value="TreeGrafter"/>
</dbReference>
<reference evidence="3 4" key="1">
    <citation type="journal article" date="2019" name="Sci. Rep.">
        <title>Orb-weaving spider Araneus ventricosus genome elucidates the spidroin gene catalogue.</title>
        <authorList>
            <person name="Kono N."/>
            <person name="Nakamura H."/>
            <person name="Ohtoshi R."/>
            <person name="Moran D.A.P."/>
            <person name="Shinohara A."/>
            <person name="Yoshida Y."/>
            <person name="Fujiwara M."/>
            <person name="Mori M."/>
            <person name="Tomita M."/>
            <person name="Arakawa K."/>
        </authorList>
    </citation>
    <scope>NUCLEOTIDE SEQUENCE [LARGE SCALE GENOMIC DNA]</scope>
</reference>
<dbReference type="InterPro" id="IPR041418">
    <property type="entry name" value="SAM_3"/>
</dbReference>
<feature type="region of interest" description="Disordered" evidence="1">
    <location>
        <begin position="168"/>
        <end position="189"/>
    </location>
</feature>
<dbReference type="AlphaFoldDB" id="A0A4Y2UHF7"/>
<dbReference type="InterPro" id="IPR039801">
    <property type="entry name" value="EPS8-like"/>
</dbReference>
<dbReference type="GO" id="GO:0035023">
    <property type="term" value="P:regulation of Rho protein signal transduction"/>
    <property type="evidence" value="ECO:0007669"/>
    <property type="project" value="TreeGrafter"/>
</dbReference>
<name>A0A4Y2UHF7_ARAVE</name>
<dbReference type="Pfam" id="PF18016">
    <property type="entry name" value="SAM_3"/>
    <property type="match status" value="1"/>
</dbReference>
<dbReference type="EMBL" id="BGPR01036729">
    <property type="protein sequence ID" value="GBO12053.1"/>
    <property type="molecule type" value="Genomic_DNA"/>
</dbReference>
<evidence type="ECO:0000259" key="2">
    <source>
        <dbReference type="Pfam" id="PF18016"/>
    </source>
</evidence>
<dbReference type="Gene3D" id="1.10.150.50">
    <property type="entry name" value="Transcription Factor, Ets-1"/>
    <property type="match status" value="1"/>
</dbReference>
<evidence type="ECO:0000256" key="1">
    <source>
        <dbReference type="SAM" id="MobiDB-lite"/>
    </source>
</evidence>
<dbReference type="Proteomes" id="UP000499080">
    <property type="component" value="Unassembled WGS sequence"/>
</dbReference>
<evidence type="ECO:0000313" key="4">
    <source>
        <dbReference type="Proteomes" id="UP000499080"/>
    </source>
</evidence>
<dbReference type="InterPro" id="IPR013761">
    <property type="entry name" value="SAM/pointed_sf"/>
</dbReference>
<evidence type="ECO:0000313" key="3">
    <source>
        <dbReference type="EMBL" id="GBO12053.1"/>
    </source>
</evidence>